<reference evidence="1 2" key="1">
    <citation type="submission" date="2011-10" db="EMBL/GenBank/DDBJ databases">
        <title>Metabolic and evolutionary patterns in the extreme acidophile Ferroplasma acidiphilum.</title>
        <authorList>
            <person name="Golyshina O.V."/>
            <person name="Kozyavkin S.A."/>
            <person name="Tatusov R.L."/>
            <person name="Slesarev A.I."/>
            <person name="Golyshin P.N."/>
        </authorList>
    </citation>
    <scope>NUCLEOTIDE SEQUENCE [LARGE SCALE GENOMIC DNA]</scope>
    <source>
        <strain evidence="2">Y</strain>
    </source>
</reference>
<dbReference type="SUPFAM" id="SSF54427">
    <property type="entry name" value="NTF2-like"/>
    <property type="match status" value="1"/>
</dbReference>
<sequence>MNMKMLAAIFIALTIIFAGLFIGFYAVDNSTIAHKDTQLKKSQNAYSDAKASSALEAAYAHWNNITIENLANVSAGYTDNATLHWIGGPLNGVYSGIANINSTWSKFFKTWSAVWFYAETPPTVVVNGNYSNVTSTNQFILTPFNNETQVQYLNVSYTLDMMYMDNSWHIYNEIWHITGSGYVSYAQEFAEYNEINALSLQHWNQIAIENLSLIMKEYANNATLHWIGGPLNGTYSGITSINSTWNKFFTAWKAVWFYASTSTTNNPEISINGNMATVSANFTQFIVQNATTNAFQYINTTYAITYYNYGFNGHLGENSFKIVNETFHITGSGNLTDL</sequence>
<dbReference type="KEGG" id="fai:FAD_1676"/>
<name>A0A1V0N609_9ARCH</name>
<dbReference type="EMBL" id="CP015363">
    <property type="protein sequence ID" value="ARD85519.1"/>
    <property type="molecule type" value="Genomic_DNA"/>
</dbReference>
<keyword evidence="2" id="KW-1185">Reference proteome</keyword>
<dbReference type="InterPro" id="IPR032710">
    <property type="entry name" value="NTF2-like_dom_sf"/>
</dbReference>
<dbReference type="Gene3D" id="3.10.450.50">
    <property type="match status" value="1"/>
</dbReference>
<accession>A0A1V0N609</accession>
<organism evidence="1 2">
    <name type="scientific">Ferroplasma acidiphilum</name>
    <dbReference type="NCBI Taxonomy" id="74969"/>
    <lineage>
        <taxon>Archaea</taxon>
        <taxon>Methanobacteriati</taxon>
        <taxon>Thermoplasmatota</taxon>
        <taxon>Thermoplasmata</taxon>
        <taxon>Thermoplasmatales</taxon>
        <taxon>Ferroplasmaceae</taxon>
        <taxon>Ferroplasma</taxon>
    </lineage>
</organism>
<dbReference type="Proteomes" id="UP000192050">
    <property type="component" value="Chromosome"/>
</dbReference>
<dbReference type="AlphaFoldDB" id="A0A1V0N609"/>
<proteinExistence type="predicted"/>
<dbReference type="RefSeq" id="WP_236940568.1">
    <property type="nucleotide sequence ID" value="NZ_CP015363.1"/>
</dbReference>
<gene>
    <name evidence="1" type="ORF">FAD_1676</name>
</gene>
<evidence type="ECO:0000313" key="2">
    <source>
        <dbReference type="Proteomes" id="UP000192050"/>
    </source>
</evidence>
<dbReference type="STRING" id="74969.FAD_1676"/>
<dbReference type="GeneID" id="31677168"/>
<protein>
    <submittedName>
        <fullName evidence="1">Uncharacterized protein</fullName>
    </submittedName>
</protein>
<evidence type="ECO:0000313" key="1">
    <source>
        <dbReference type="EMBL" id="ARD85519.1"/>
    </source>
</evidence>